<dbReference type="GO" id="GO:0000166">
    <property type="term" value="F:nucleotide binding"/>
    <property type="evidence" value="ECO:0007669"/>
    <property type="project" value="InterPro"/>
</dbReference>
<sequence>MRRRVLRLQSSDDEAESPQTLNPHDLPLEISSSDSDVVEDFVDVSDNLSPPSSSPPPPPPPPPTLRSDDDPVRPIDDHLRRLGVGARREWLDACVAGLAAGGAGFEALDVAGKARMCFEQFLVSDVNFSGGGVLPANVEGMHMAEMEGPFVLQVDEIVNISTSLRDRYRDAGAGFKRCLKLLMTDGAQRVYGMEYRPIRELEVLAPAGLKIAIRNVHVRRGLLLLVPEVVEVLGGQVEDLDAARQRLVNEVNKPPRGKRKQPMPPLSKRASLAAWPSNTINGVSQDINMADEFEEPINRDGDNEEPFTYLALLMAKWKRQKETVPFIQGKIKVLKHALEILKQILQCILTGVKVFHFKQRTAYELRVYIDDGSLISEVLIDHNIVQKGIGHSPEEVNVALSSSDREVVMAMKEKMRNFQAFLATFEGSVLLEINGDPGVPVALEMDQGCSASDAWLLLKRLKFFTAPQTPQQRCIDTIDISP</sequence>
<evidence type="ECO:0000313" key="7">
    <source>
        <dbReference type="EMBL" id="KAK1271869.1"/>
    </source>
</evidence>
<dbReference type="PANTHER" id="PTHR14790:SF15">
    <property type="entry name" value="RECQ-MEDIATED GENOME INSTABILITY PROTEIN 1"/>
    <property type="match status" value="1"/>
</dbReference>
<dbReference type="SMART" id="SM01161">
    <property type="entry name" value="DUF1767"/>
    <property type="match status" value="1"/>
</dbReference>
<evidence type="ECO:0000313" key="8">
    <source>
        <dbReference type="Proteomes" id="UP001179952"/>
    </source>
</evidence>
<dbReference type="FunFam" id="2.40.50.770:FF:000004">
    <property type="entry name" value="RecQ-mediated instability protein (DUF1767)"/>
    <property type="match status" value="1"/>
</dbReference>
<dbReference type="GO" id="GO:0000712">
    <property type="term" value="P:resolution of meiotic recombination intermediates"/>
    <property type="evidence" value="ECO:0007669"/>
    <property type="project" value="TreeGrafter"/>
</dbReference>
<feature type="region of interest" description="Disordered" evidence="4">
    <location>
        <begin position="1"/>
        <end position="75"/>
    </location>
</feature>
<evidence type="ECO:0000259" key="5">
    <source>
        <dbReference type="Pfam" id="PF08585"/>
    </source>
</evidence>
<evidence type="ECO:0000256" key="1">
    <source>
        <dbReference type="ARBA" id="ARBA00006395"/>
    </source>
</evidence>
<reference evidence="7" key="2">
    <citation type="submission" date="2023-06" db="EMBL/GenBank/DDBJ databases">
        <authorList>
            <person name="Ma L."/>
            <person name="Liu K.-W."/>
            <person name="Li Z."/>
            <person name="Hsiao Y.-Y."/>
            <person name="Qi Y."/>
            <person name="Fu T."/>
            <person name="Tang G."/>
            <person name="Zhang D."/>
            <person name="Sun W.-H."/>
            <person name="Liu D.-K."/>
            <person name="Li Y."/>
            <person name="Chen G.-Z."/>
            <person name="Liu X.-D."/>
            <person name="Liao X.-Y."/>
            <person name="Jiang Y.-T."/>
            <person name="Yu X."/>
            <person name="Hao Y."/>
            <person name="Huang J."/>
            <person name="Zhao X.-W."/>
            <person name="Ke S."/>
            <person name="Chen Y.-Y."/>
            <person name="Wu W.-L."/>
            <person name="Hsu J.-L."/>
            <person name="Lin Y.-F."/>
            <person name="Huang M.-D."/>
            <person name="Li C.-Y."/>
            <person name="Huang L."/>
            <person name="Wang Z.-W."/>
            <person name="Zhao X."/>
            <person name="Zhong W.-Y."/>
            <person name="Peng D.-H."/>
            <person name="Ahmad S."/>
            <person name="Lan S."/>
            <person name="Zhang J.-S."/>
            <person name="Tsai W.-C."/>
            <person name="Van De Peer Y."/>
            <person name="Liu Z.-J."/>
        </authorList>
    </citation>
    <scope>NUCLEOTIDE SEQUENCE</scope>
    <source>
        <strain evidence="7">SCP</strain>
        <tissue evidence="7">Leaves</tissue>
    </source>
</reference>
<feature type="compositionally biased region" description="Basic and acidic residues" evidence="4">
    <location>
        <begin position="66"/>
        <end position="75"/>
    </location>
</feature>
<comment type="caution">
    <text evidence="7">The sequence shown here is derived from an EMBL/GenBank/DDBJ whole genome shotgun (WGS) entry which is preliminary data.</text>
</comment>
<dbReference type="AlphaFoldDB" id="A0AAV9B6F5"/>
<dbReference type="GO" id="GO:0016604">
    <property type="term" value="C:nuclear body"/>
    <property type="evidence" value="ECO:0007669"/>
    <property type="project" value="TreeGrafter"/>
</dbReference>
<evidence type="ECO:0000256" key="4">
    <source>
        <dbReference type="SAM" id="MobiDB-lite"/>
    </source>
</evidence>
<keyword evidence="8" id="KW-1185">Reference proteome</keyword>
<feature type="domain" description="RecQ mediated genome instability protein 1 OB-fold" evidence="5">
    <location>
        <begin position="134"/>
        <end position="245"/>
    </location>
</feature>
<dbReference type="GO" id="GO:0031422">
    <property type="term" value="C:RecQ family helicase-topoisomerase III complex"/>
    <property type="evidence" value="ECO:0007669"/>
    <property type="project" value="TreeGrafter"/>
</dbReference>
<dbReference type="PANTHER" id="PTHR14790">
    <property type="entry name" value="RECQ-MEDIATED GENOME INSTABILITY PROTEIN 1 RMI1"/>
    <property type="match status" value="1"/>
</dbReference>
<name>A0AAV9B6F5_ACOGR</name>
<dbReference type="Gene3D" id="2.40.50.770">
    <property type="entry name" value="RecQ-mediated genome instability protein Rmi1, C-terminal domain"/>
    <property type="match status" value="1"/>
</dbReference>
<dbReference type="InterPro" id="IPR032199">
    <property type="entry name" value="RMI1_C"/>
</dbReference>
<dbReference type="InterPro" id="IPR042470">
    <property type="entry name" value="RMI1_N_C_sf"/>
</dbReference>
<dbReference type="EMBL" id="JAUJYN010000005">
    <property type="protein sequence ID" value="KAK1271869.1"/>
    <property type="molecule type" value="Genomic_DNA"/>
</dbReference>
<dbReference type="Pfam" id="PF08585">
    <property type="entry name" value="RMI1_N_C"/>
    <property type="match status" value="1"/>
</dbReference>
<dbReference type="InterPro" id="IPR013894">
    <property type="entry name" value="RMI1_OB"/>
</dbReference>
<dbReference type="Proteomes" id="UP001179952">
    <property type="component" value="Unassembled WGS sequence"/>
</dbReference>
<evidence type="ECO:0000256" key="3">
    <source>
        <dbReference type="ARBA" id="ARBA00077519"/>
    </source>
</evidence>
<feature type="domain" description="RecQ-mediated genome instability protein 1 C-terminal OB-fold" evidence="6">
    <location>
        <begin position="304"/>
        <end position="461"/>
    </location>
</feature>
<evidence type="ECO:0000259" key="6">
    <source>
        <dbReference type="Pfam" id="PF16099"/>
    </source>
</evidence>
<comment type="similarity">
    <text evidence="1">Belongs to the RMI1 family.</text>
</comment>
<reference evidence="7" key="1">
    <citation type="journal article" date="2023" name="Nat. Commun.">
        <title>Diploid and tetraploid genomes of Acorus and the evolution of monocots.</title>
        <authorList>
            <person name="Ma L."/>
            <person name="Liu K.W."/>
            <person name="Li Z."/>
            <person name="Hsiao Y.Y."/>
            <person name="Qi Y."/>
            <person name="Fu T."/>
            <person name="Tang G.D."/>
            <person name="Zhang D."/>
            <person name="Sun W.H."/>
            <person name="Liu D.K."/>
            <person name="Li Y."/>
            <person name="Chen G.Z."/>
            <person name="Liu X.D."/>
            <person name="Liao X.Y."/>
            <person name="Jiang Y.T."/>
            <person name="Yu X."/>
            <person name="Hao Y."/>
            <person name="Huang J."/>
            <person name="Zhao X.W."/>
            <person name="Ke S."/>
            <person name="Chen Y.Y."/>
            <person name="Wu W.L."/>
            <person name="Hsu J.L."/>
            <person name="Lin Y.F."/>
            <person name="Huang M.D."/>
            <person name="Li C.Y."/>
            <person name="Huang L."/>
            <person name="Wang Z.W."/>
            <person name="Zhao X."/>
            <person name="Zhong W.Y."/>
            <person name="Peng D.H."/>
            <person name="Ahmad S."/>
            <person name="Lan S."/>
            <person name="Zhang J.S."/>
            <person name="Tsai W.C."/>
            <person name="Van de Peer Y."/>
            <person name="Liu Z.J."/>
        </authorList>
    </citation>
    <scope>NUCLEOTIDE SEQUENCE</scope>
    <source>
        <strain evidence="7">SCP</strain>
    </source>
</reference>
<evidence type="ECO:0000256" key="2">
    <source>
        <dbReference type="ARBA" id="ARBA00018987"/>
    </source>
</evidence>
<proteinExistence type="inferred from homology"/>
<organism evidence="7 8">
    <name type="scientific">Acorus gramineus</name>
    <name type="common">Dwarf sweet flag</name>
    <dbReference type="NCBI Taxonomy" id="55184"/>
    <lineage>
        <taxon>Eukaryota</taxon>
        <taxon>Viridiplantae</taxon>
        <taxon>Streptophyta</taxon>
        <taxon>Embryophyta</taxon>
        <taxon>Tracheophyta</taxon>
        <taxon>Spermatophyta</taxon>
        <taxon>Magnoliopsida</taxon>
        <taxon>Liliopsida</taxon>
        <taxon>Acoraceae</taxon>
        <taxon>Acorus</taxon>
    </lineage>
</organism>
<gene>
    <name evidence="7" type="ORF">QJS04_geneDACA012558</name>
</gene>
<dbReference type="Pfam" id="PF16099">
    <property type="entry name" value="RMI1_C"/>
    <property type="match status" value="1"/>
</dbReference>
<dbReference type="GO" id="GO:0000724">
    <property type="term" value="P:double-strand break repair via homologous recombination"/>
    <property type="evidence" value="ECO:0007669"/>
    <property type="project" value="TreeGrafter"/>
</dbReference>
<protein>
    <recommendedName>
        <fullName evidence="2">RecQ-mediated genome instability protein 1</fullName>
    </recommendedName>
    <alternativeName>
        <fullName evidence="3">BLM-associated protein of 75 kDa homolog</fullName>
    </alternativeName>
</protein>
<accession>A0AAV9B6F5</accession>
<feature type="compositionally biased region" description="Pro residues" evidence="4">
    <location>
        <begin position="52"/>
        <end position="64"/>
    </location>
</feature>